<name>A0ABN1MLZ5_9FLAO</name>
<dbReference type="Proteomes" id="UP001501126">
    <property type="component" value="Unassembled WGS sequence"/>
</dbReference>
<dbReference type="PROSITE" id="PS51257">
    <property type="entry name" value="PROKAR_LIPOPROTEIN"/>
    <property type="match status" value="1"/>
</dbReference>
<reference evidence="1 2" key="1">
    <citation type="journal article" date="2019" name="Int. J. Syst. Evol. Microbiol.">
        <title>The Global Catalogue of Microorganisms (GCM) 10K type strain sequencing project: providing services to taxonomists for standard genome sequencing and annotation.</title>
        <authorList>
            <consortium name="The Broad Institute Genomics Platform"/>
            <consortium name="The Broad Institute Genome Sequencing Center for Infectious Disease"/>
            <person name="Wu L."/>
            <person name="Ma J."/>
        </authorList>
    </citation>
    <scope>NUCLEOTIDE SEQUENCE [LARGE SCALE GENOMIC DNA]</scope>
    <source>
        <strain evidence="1 2">JCM 16083</strain>
    </source>
</reference>
<organism evidence="1 2">
    <name type="scientific">Wandonia haliotis</name>
    <dbReference type="NCBI Taxonomy" id="574963"/>
    <lineage>
        <taxon>Bacteria</taxon>
        <taxon>Pseudomonadati</taxon>
        <taxon>Bacteroidota</taxon>
        <taxon>Flavobacteriia</taxon>
        <taxon>Flavobacteriales</taxon>
        <taxon>Crocinitomicaceae</taxon>
        <taxon>Wandonia</taxon>
    </lineage>
</organism>
<dbReference type="Gene3D" id="2.60.40.10">
    <property type="entry name" value="Immunoglobulins"/>
    <property type="match status" value="1"/>
</dbReference>
<accession>A0ABN1MLZ5</accession>
<sequence length="355" mass="40118">MRLFFALFALTAVLFTSCEESPVTPKQQRKKAPFTVSNPSDNAQLVVGDQLEIRTNVVDGQELKQLQLFLGDSLLNEQKNVGIQAKYSLATKDLNVGFHTIRIVGTDAEGEEFIVNRTIALFSDIYPELKVAKIMRTYPHQTTSYTQGLEMYNGKLYEGTGQTGKSKLMEIRLETGETIRSVDVPDYIFGEGITILNDEIFQITWEARKCFVYDVNSFELKREFQYFGEGWGIANDGKHLIMSNGSSEVVFRDPKTFDIVRSIQIFGSNQEYRAINELEYLNGFIYANVYQEDYVLKIDPANGKVLEKIDCGDVVREGKGSGDVLNGIAYNTKTGNFILTGKNWSKLFEVQFVNP</sequence>
<evidence type="ECO:0000313" key="1">
    <source>
        <dbReference type="EMBL" id="GAA0873954.1"/>
    </source>
</evidence>
<dbReference type="Pfam" id="PF05096">
    <property type="entry name" value="Glu_cyclase_2"/>
    <property type="match status" value="1"/>
</dbReference>
<dbReference type="RefSeq" id="WP_343784509.1">
    <property type="nucleotide sequence ID" value="NZ_BAAAFH010000003.1"/>
</dbReference>
<dbReference type="Gene3D" id="2.130.10.10">
    <property type="entry name" value="YVTN repeat-like/Quinoprotein amine dehydrogenase"/>
    <property type="match status" value="1"/>
</dbReference>
<evidence type="ECO:0008006" key="3">
    <source>
        <dbReference type="Google" id="ProtNLM"/>
    </source>
</evidence>
<dbReference type="EMBL" id="BAAAFH010000003">
    <property type="protein sequence ID" value="GAA0873954.1"/>
    <property type="molecule type" value="Genomic_DNA"/>
</dbReference>
<gene>
    <name evidence="1" type="ORF">GCM10009118_03620</name>
</gene>
<dbReference type="PANTHER" id="PTHR31270">
    <property type="entry name" value="GLUTAMINYL-PEPTIDE CYCLOTRANSFERASE"/>
    <property type="match status" value="1"/>
</dbReference>
<dbReference type="InterPro" id="IPR015943">
    <property type="entry name" value="WD40/YVTN_repeat-like_dom_sf"/>
</dbReference>
<proteinExistence type="predicted"/>
<dbReference type="PANTHER" id="PTHR31270:SF1">
    <property type="entry name" value="GLUTAMINYL-PEPTIDE CYCLOTRANSFERASE"/>
    <property type="match status" value="1"/>
</dbReference>
<dbReference type="InterPro" id="IPR011044">
    <property type="entry name" value="Quino_amine_DH_bsu"/>
</dbReference>
<protein>
    <recommendedName>
        <fullName evidence="3">Glutamine cyclotransferase</fullName>
    </recommendedName>
</protein>
<comment type="caution">
    <text evidence="1">The sequence shown here is derived from an EMBL/GenBank/DDBJ whole genome shotgun (WGS) entry which is preliminary data.</text>
</comment>
<keyword evidence="2" id="KW-1185">Reference proteome</keyword>
<dbReference type="InterPro" id="IPR007788">
    <property type="entry name" value="QCT"/>
</dbReference>
<dbReference type="SUPFAM" id="SSF50969">
    <property type="entry name" value="YVTN repeat-like/Quinoprotein amine dehydrogenase"/>
    <property type="match status" value="1"/>
</dbReference>
<dbReference type="InterPro" id="IPR013783">
    <property type="entry name" value="Ig-like_fold"/>
</dbReference>
<evidence type="ECO:0000313" key="2">
    <source>
        <dbReference type="Proteomes" id="UP001501126"/>
    </source>
</evidence>